<dbReference type="Proteomes" id="UP001476282">
    <property type="component" value="Unassembled WGS sequence"/>
</dbReference>
<protein>
    <recommendedName>
        <fullName evidence="4">LamG-like jellyroll fold domain-containing protein</fullName>
    </recommendedName>
</protein>
<dbReference type="InterPro" id="IPR041371">
    <property type="entry name" value="GH92_N"/>
</dbReference>
<gene>
    <name evidence="5" type="ORF">Hsar01_00332</name>
</gene>
<evidence type="ECO:0000256" key="2">
    <source>
        <dbReference type="ARBA" id="ARBA00023157"/>
    </source>
</evidence>
<evidence type="ECO:0000259" key="4">
    <source>
        <dbReference type="SMART" id="SM00560"/>
    </source>
</evidence>
<dbReference type="RefSeq" id="WP_353565282.1">
    <property type="nucleotide sequence ID" value="NZ_BAABRI010000002.1"/>
</dbReference>
<feature type="chain" id="PRO_5045044941" description="LamG-like jellyroll fold domain-containing protein" evidence="3">
    <location>
        <begin position="20"/>
        <end position="1103"/>
    </location>
</feature>
<keyword evidence="6" id="KW-1185">Reference proteome</keyword>
<dbReference type="CDD" id="cd00110">
    <property type="entry name" value="LamG"/>
    <property type="match status" value="1"/>
</dbReference>
<dbReference type="SUPFAM" id="SSF49899">
    <property type="entry name" value="Concanavalin A-like lectins/glucanases"/>
    <property type="match status" value="1"/>
</dbReference>
<name>A0ABP9UHJ5_9BACT</name>
<evidence type="ECO:0000256" key="1">
    <source>
        <dbReference type="ARBA" id="ARBA00022729"/>
    </source>
</evidence>
<organism evidence="5 6">
    <name type="scientific">Haloferula sargassicola</name>
    <dbReference type="NCBI Taxonomy" id="490096"/>
    <lineage>
        <taxon>Bacteria</taxon>
        <taxon>Pseudomonadati</taxon>
        <taxon>Verrucomicrobiota</taxon>
        <taxon>Verrucomicrobiia</taxon>
        <taxon>Verrucomicrobiales</taxon>
        <taxon>Verrucomicrobiaceae</taxon>
        <taxon>Haloferula</taxon>
    </lineage>
</organism>
<dbReference type="Pfam" id="PF17678">
    <property type="entry name" value="Glyco_hydro_92N"/>
    <property type="match status" value="1"/>
</dbReference>
<reference evidence="5 6" key="1">
    <citation type="submission" date="2024-02" db="EMBL/GenBank/DDBJ databases">
        <title>Haloferula sargassicola NBRC 104335.</title>
        <authorList>
            <person name="Ichikawa N."/>
            <person name="Katano-Makiyama Y."/>
            <person name="Hidaka K."/>
        </authorList>
    </citation>
    <scope>NUCLEOTIDE SEQUENCE [LARGE SCALE GENOMIC DNA]</scope>
    <source>
        <strain evidence="5 6">NBRC 104335</strain>
    </source>
</reference>
<dbReference type="Gene3D" id="2.70.98.10">
    <property type="match status" value="1"/>
</dbReference>
<dbReference type="InterPro" id="IPR050883">
    <property type="entry name" value="PNGase"/>
</dbReference>
<dbReference type="Pfam" id="PF07971">
    <property type="entry name" value="Glyco_hydro_92"/>
    <property type="match status" value="1"/>
</dbReference>
<dbReference type="Gene3D" id="1.20.1050.60">
    <property type="entry name" value="alpha-1,2-mannosidase"/>
    <property type="match status" value="1"/>
</dbReference>
<dbReference type="InterPro" id="IPR008928">
    <property type="entry name" value="6-hairpin_glycosidase_sf"/>
</dbReference>
<dbReference type="InterPro" id="IPR001791">
    <property type="entry name" value="Laminin_G"/>
</dbReference>
<feature type="signal peptide" evidence="3">
    <location>
        <begin position="1"/>
        <end position="19"/>
    </location>
</feature>
<dbReference type="SMART" id="SM00560">
    <property type="entry name" value="LamGL"/>
    <property type="match status" value="1"/>
</dbReference>
<dbReference type="InterPro" id="IPR013320">
    <property type="entry name" value="ConA-like_dom_sf"/>
</dbReference>
<dbReference type="SUPFAM" id="SSF48208">
    <property type="entry name" value="Six-hairpin glycosidases"/>
    <property type="match status" value="1"/>
</dbReference>
<evidence type="ECO:0000313" key="5">
    <source>
        <dbReference type="EMBL" id="GAA5481125.1"/>
    </source>
</evidence>
<evidence type="ECO:0000313" key="6">
    <source>
        <dbReference type="Proteomes" id="UP001476282"/>
    </source>
</evidence>
<feature type="domain" description="LamG-like jellyroll fold" evidence="4">
    <location>
        <begin position="86"/>
        <end position="235"/>
    </location>
</feature>
<dbReference type="InterPro" id="IPR006558">
    <property type="entry name" value="LamG-like"/>
</dbReference>
<keyword evidence="2" id="KW-1015">Disulfide bond</keyword>
<evidence type="ECO:0000256" key="3">
    <source>
        <dbReference type="SAM" id="SignalP"/>
    </source>
</evidence>
<dbReference type="EMBL" id="BAABRI010000002">
    <property type="protein sequence ID" value="GAA5481125.1"/>
    <property type="molecule type" value="Genomic_DNA"/>
</dbReference>
<sequence length="1103" mass="120238">MPIRSLLTLAALVLPAASATLRHHFPLDHDGLDAVGKAELVTRGEDVAFQPENGAIGGFAHLGGQGGHLIDEAGTLSVLGDYRDFRPFSIACWVRQKPLEALGGTQAVAGLSTDSTDPATFNAGFELVTRESSGGTGVRVRARSGGAGDDSGEIASGVNVSDGRWHHLVAVYDENSRSLFIDGVRRGGNERPVPLESDPIRNFTLGAFIRAGKVLDPFHGDLDDLRLYDGKLSESEAAALFDEAGLAEQADGGVTDLPAVERIDPMIGAADRGSCPPGPVLPHASIYPSPDTLDAAASGYRHGSPWVGFSQLHALGAGSSTLSFGNFLVSPQIGPGHHEADHQSPVSGMEAKPWALRAKLDRWNTPCTVVPARRAAIYEFQFPAGDDARIYFDVARKLGRSDAMKSGSLRIDAKAGTISGGGTFDGNWNPAPYELYFFAKSDRIPTAAGTWQGDDVRDGETEATIHDRQPLGGWMRFDTREGGPVRLKIAVSFTSVEKAREFLEADIPQWDIEGLEAAARTSWEKAMLAIDTPGISAEEGRKLYTALYHSLIQPRDRTGDAAGWPADAALWDDHYTCWDTWLTLFPLLAITQPDTLAAIVNSFGERYEHNGRAETAFIQGKDYQVGQGGDEVDLIIADAFAKKVPGIDWKKVWKLLDAHASRRMPDYLKLGYVASDGDHGDYDWRTRSGSSTLAFSYEDWAAAQVARGLGHRGIGDRLEKRSRNWREVWDETATGDGFTGFVRARKKNGDFSTSSVTSGDDFYQGTCWNYSWNVPHERDAMIGMMGGRARFLQRLDFAFRQESNAYVDYTNEVCFHSTWLFAHAGRPYLSSHWAERLRQHYGPYSFPGDEDSGAMSSLYFFLTAGLFPVAGQDLYYLHGPRIPRLDFHLGNGRTFTITASDAGDSNPFIQSVTLNGKPLDRPVIRHADIAQGGTLAFAMGPVPTTWGTRGDFTPKLQGSRKIETWQNGEASIPSTTLSKPGDKLVFYARFEPETEGGPLDLTWGLAGREVTYQATTKGEPSFSKTGETLARYSLQSAEPGPCRLVLTLRRNEHDGLDFFAAAYRESDQCLVSAFTGSDPDPAGFEFDHAIFAGQGRLEALISE</sequence>
<dbReference type="PANTHER" id="PTHR12143">
    <property type="entry name" value="PEPTIDE N-GLYCANASE PNGASE -RELATED"/>
    <property type="match status" value="1"/>
</dbReference>
<dbReference type="Gene3D" id="2.60.120.200">
    <property type="match status" value="1"/>
</dbReference>
<dbReference type="Gene3D" id="3.30.2080.10">
    <property type="entry name" value="GH92 mannosidase domain"/>
    <property type="match status" value="1"/>
</dbReference>
<dbReference type="NCBIfam" id="TIGR01180">
    <property type="entry name" value="aman2_put"/>
    <property type="match status" value="1"/>
</dbReference>
<comment type="caution">
    <text evidence="5">The sequence shown here is derived from an EMBL/GenBank/DDBJ whole genome shotgun (WGS) entry which is preliminary data.</text>
</comment>
<dbReference type="InterPro" id="IPR005887">
    <property type="entry name" value="GH92_a_mannosidase_put"/>
</dbReference>
<dbReference type="InterPro" id="IPR012939">
    <property type="entry name" value="Glyco_hydro_92"/>
</dbReference>
<keyword evidence="1 3" id="KW-0732">Signal</keyword>
<dbReference type="PANTHER" id="PTHR12143:SF43">
    <property type="entry name" value="PUTATIVE-RELATED"/>
    <property type="match status" value="1"/>
</dbReference>
<accession>A0ABP9UHJ5</accession>
<proteinExistence type="predicted"/>
<dbReference type="Gene3D" id="1.20.1610.10">
    <property type="entry name" value="alpha-1,2-mannosidases domains"/>
    <property type="match status" value="1"/>
</dbReference>
<dbReference type="Pfam" id="PF13385">
    <property type="entry name" value="Laminin_G_3"/>
    <property type="match status" value="1"/>
</dbReference>
<dbReference type="InterPro" id="IPR014718">
    <property type="entry name" value="GH-type_carb-bd"/>
</dbReference>